<gene>
    <name evidence="4" type="ORF">OAN307_c08540</name>
</gene>
<dbReference type="InterPro" id="IPR015797">
    <property type="entry name" value="NUDIX_hydrolase-like_dom_sf"/>
</dbReference>
<dbReference type="Pfam" id="PF00293">
    <property type="entry name" value="NUDIX"/>
    <property type="match status" value="1"/>
</dbReference>
<dbReference type="PANTHER" id="PTHR43046">
    <property type="entry name" value="GDP-MANNOSE MANNOSYL HYDROLASE"/>
    <property type="match status" value="1"/>
</dbReference>
<reference evidence="4 5" key="1">
    <citation type="journal article" date="2013" name="PLoS ONE">
        <title>Poles Apart: Arctic and Antarctic Octadecabacter strains Share High Genome Plasticity and a New Type of Xanthorhodopsin.</title>
        <authorList>
            <person name="Vollmers J."/>
            <person name="Voget S."/>
            <person name="Dietrich S."/>
            <person name="Gollnow K."/>
            <person name="Smits M."/>
            <person name="Meyer K."/>
            <person name="Brinkhoff T."/>
            <person name="Simon M."/>
            <person name="Daniel R."/>
        </authorList>
    </citation>
    <scope>NUCLEOTIDE SEQUENCE [LARGE SCALE GENOMIC DNA]</scope>
    <source>
        <strain evidence="4 5">307</strain>
    </source>
</reference>
<dbReference type="RefSeq" id="WP_015498618.1">
    <property type="nucleotide sequence ID" value="NC_020911.1"/>
</dbReference>
<accession>M9R9Z9</accession>
<evidence type="ECO:0000256" key="2">
    <source>
        <dbReference type="ARBA" id="ARBA00022801"/>
    </source>
</evidence>
<keyword evidence="5" id="KW-1185">Reference proteome</keyword>
<dbReference type="PROSITE" id="PS51462">
    <property type="entry name" value="NUDIX"/>
    <property type="match status" value="1"/>
</dbReference>
<evidence type="ECO:0000313" key="5">
    <source>
        <dbReference type="Proteomes" id="UP000005307"/>
    </source>
</evidence>
<organism evidence="4 5">
    <name type="scientific">Octadecabacter antarcticus 307</name>
    <dbReference type="NCBI Taxonomy" id="391626"/>
    <lineage>
        <taxon>Bacteria</taxon>
        <taxon>Pseudomonadati</taxon>
        <taxon>Pseudomonadota</taxon>
        <taxon>Alphaproteobacteria</taxon>
        <taxon>Rhodobacterales</taxon>
        <taxon>Roseobacteraceae</taxon>
        <taxon>Octadecabacter</taxon>
    </lineage>
</organism>
<dbReference type="STRING" id="391626.OAN307_c08540"/>
<dbReference type="InterPro" id="IPR000086">
    <property type="entry name" value="NUDIX_hydrolase_dom"/>
</dbReference>
<evidence type="ECO:0000259" key="3">
    <source>
        <dbReference type="PROSITE" id="PS51462"/>
    </source>
</evidence>
<dbReference type="KEGG" id="oat:OAN307_c08540"/>
<feature type="domain" description="Nudix hydrolase" evidence="3">
    <location>
        <begin position="10"/>
        <end position="140"/>
    </location>
</feature>
<dbReference type="HOGENOM" id="CLU_037162_18_3_5"/>
<name>M9R9Z9_9RHOB</name>
<sequence length="154" mass="17077">MITRPIRHPSIRLAARAILLHDDHLLLVNAYKGRSDLWCAPGGGAEPHQSLPENLAREVFEETGLRVSVGAPCLVNEFHDPNGTFHQVEVFFRCTLIAGELDPAWQDPEKIVTQRRWVTRDELAVLTVRPKSLAGVAWGDAGALVYDPLEAILP</sequence>
<evidence type="ECO:0000256" key="1">
    <source>
        <dbReference type="ARBA" id="ARBA00001946"/>
    </source>
</evidence>
<dbReference type="eggNOG" id="COG1051">
    <property type="taxonomic scope" value="Bacteria"/>
</dbReference>
<comment type="cofactor">
    <cofactor evidence="1">
        <name>Mg(2+)</name>
        <dbReference type="ChEBI" id="CHEBI:18420"/>
    </cofactor>
</comment>
<protein>
    <submittedName>
        <fullName evidence="4">Putative NUDIX hydrolase</fullName>
    </submittedName>
</protein>
<dbReference type="OrthoDB" id="9761969at2"/>
<dbReference type="AlphaFoldDB" id="M9R9Z9"/>
<evidence type="ECO:0000313" key="4">
    <source>
        <dbReference type="EMBL" id="AGI66575.1"/>
    </source>
</evidence>
<dbReference type="SUPFAM" id="SSF55811">
    <property type="entry name" value="Nudix"/>
    <property type="match status" value="1"/>
</dbReference>
<dbReference type="PANTHER" id="PTHR43046:SF14">
    <property type="entry name" value="MUTT_NUDIX FAMILY PROTEIN"/>
    <property type="match status" value="1"/>
</dbReference>
<dbReference type="EMBL" id="CP003740">
    <property type="protein sequence ID" value="AGI66575.1"/>
    <property type="molecule type" value="Genomic_DNA"/>
</dbReference>
<proteinExistence type="predicted"/>
<dbReference type="GO" id="GO:0016787">
    <property type="term" value="F:hydrolase activity"/>
    <property type="evidence" value="ECO:0007669"/>
    <property type="project" value="UniProtKB-KW"/>
</dbReference>
<dbReference type="Proteomes" id="UP000005307">
    <property type="component" value="Chromosome"/>
</dbReference>
<dbReference type="Gene3D" id="3.90.79.10">
    <property type="entry name" value="Nucleoside Triphosphate Pyrophosphohydrolase"/>
    <property type="match status" value="1"/>
</dbReference>
<keyword evidence="2 4" id="KW-0378">Hydrolase</keyword>